<evidence type="ECO:0000313" key="3">
    <source>
        <dbReference type="Proteomes" id="UP001498398"/>
    </source>
</evidence>
<evidence type="ECO:0000313" key="2">
    <source>
        <dbReference type="EMBL" id="KAK7469171.1"/>
    </source>
</evidence>
<evidence type="ECO:0000256" key="1">
    <source>
        <dbReference type="SAM" id="Phobius"/>
    </source>
</evidence>
<keyword evidence="1" id="KW-0472">Membrane</keyword>
<dbReference type="Proteomes" id="UP001498398">
    <property type="component" value="Unassembled WGS sequence"/>
</dbReference>
<feature type="transmembrane region" description="Helical" evidence="1">
    <location>
        <begin position="81"/>
        <end position="101"/>
    </location>
</feature>
<accession>A0ABR1JXX6</accession>
<dbReference type="EMBL" id="JBANRG010000003">
    <property type="protein sequence ID" value="KAK7469171.1"/>
    <property type="molecule type" value="Genomic_DNA"/>
</dbReference>
<proteinExistence type="predicted"/>
<comment type="caution">
    <text evidence="2">The sequence shown here is derived from an EMBL/GenBank/DDBJ whole genome shotgun (WGS) entry which is preliminary data.</text>
</comment>
<protein>
    <submittedName>
        <fullName evidence="2">Uncharacterized protein</fullName>
    </submittedName>
</protein>
<organism evidence="2 3">
    <name type="scientific">Marasmiellus scandens</name>
    <dbReference type="NCBI Taxonomy" id="2682957"/>
    <lineage>
        <taxon>Eukaryota</taxon>
        <taxon>Fungi</taxon>
        <taxon>Dikarya</taxon>
        <taxon>Basidiomycota</taxon>
        <taxon>Agaricomycotina</taxon>
        <taxon>Agaricomycetes</taxon>
        <taxon>Agaricomycetidae</taxon>
        <taxon>Agaricales</taxon>
        <taxon>Marasmiineae</taxon>
        <taxon>Omphalotaceae</taxon>
        <taxon>Marasmiellus</taxon>
    </lineage>
</organism>
<gene>
    <name evidence="2" type="ORF">VKT23_003662</name>
</gene>
<sequence length="108" mass="12299">MDLLHTVAVMELVHSYVIVDNFATGAKLTAEISAFTILEGFLMLVTTFVVQMFFASRVYMREDHILPPRSLLTPYILVRRTHWAVPLFIALTSVGSFGKFLTFHRPPK</sequence>
<feature type="transmembrane region" description="Helical" evidence="1">
    <location>
        <begin position="41"/>
        <end position="60"/>
    </location>
</feature>
<reference evidence="2 3" key="1">
    <citation type="submission" date="2024-01" db="EMBL/GenBank/DDBJ databases">
        <title>A draft genome for the cacao thread blight pathogen Marasmiellus scandens.</title>
        <authorList>
            <person name="Baruah I.K."/>
            <person name="Leung J."/>
            <person name="Bukari Y."/>
            <person name="Amoako-Attah I."/>
            <person name="Meinhardt L.W."/>
            <person name="Bailey B.A."/>
            <person name="Cohen S.P."/>
        </authorList>
    </citation>
    <scope>NUCLEOTIDE SEQUENCE [LARGE SCALE GENOMIC DNA]</scope>
    <source>
        <strain evidence="2 3">GH-19</strain>
    </source>
</reference>
<keyword evidence="1" id="KW-0812">Transmembrane</keyword>
<name>A0ABR1JXX6_9AGAR</name>
<keyword evidence="3" id="KW-1185">Reference proteome</keyword>
<keyword evidence="1" id="KW-1133">Transmembrane helix</keyword>